<evidence type="ECO:0000313" key="2">
    <source>
        <dbReference type="EMBL" id="TYK25729.1"/>
    </source>
</evidence>
<gene>
    <name evidence="2" type="ORF">E5676_scaffold862G00220</name>
    <name evidence="1" type="ORF">E6C27_scaffold285G00400</name>
</gene>
<evidence type="ECO:0000313" key="1">
    <source>
        <dbReference type="EMBL" id="KAA0035422.1"/>
    </source>
</evidence>
<dbReference type="Pfam" id="PF14223">
    <property type="entry name" value="Retrotran_gag_2"/>
    <property type="match status" value="1"/>
</dbReference>
<dbReference type="AlphaFoldDB" id="A0A5A7SVY3"/>
<dbReference type="EMBL" id="SSTD01003772">
    <property type="protein sequence ID" value="TYK25729.1"/>
    <property type="molecule type" value="Genomic_DNA"/>
</dbReference>
<evidence type="ECO:0000313" key="4">
    <source>
        <dbReference type="Proteomes" id="UP000321947"/>
    </source>
</evidence>
<proteinExistence type="predicted"/>
<comment type="caution">
    <text evidence="1">The sequence shown here is derived from an EMBL/GenBank/DDBJ whole genome shotgun (WGS) entry which is preliminary data.</text>
</comment>
<name>A0A5A7SVY3_CUCMM</name>
<protein>
    <submittedName>
        <fullName evidence="1">Gag-proteinase polyprotein</fullName>
    </submittedName>
</protein>
<dbReference type="EMBL" id="SSTE01019907">
    <property type="protein sequence ID" value="KAA0035422.1"/>
    <property type="molecule type" value="Genomic_DNA"/>
</dbReference>
<dbReference type="Proteomes" id="UP000321947">
    <property type="component" value="Unassembled WGS sequence"/>
</dbReference>
<dbReference type="OrthoDB" id="1931687at2759"/>
<dbReference type="PANTHER" id="PTHR35317">
    <property type="entry name" value="OS04G0629600 PROTEIN"/>
    <property type="match status" value="1"/>
</dbReference>
<reference evidence="3 4" key="1">
    <citation type="submission" date="2019-08" db="EMBL/GenBank/DDBJ databases">
        <title>Draft genome sequences of two oriental melons (Cucumis melo L. var makuwa).</title>
        <authorList>
            <person name="Kwon S.-Y."/>
        </authorList>
    </citation>
    <scope>NUCLEOTIDE SEQUENCE [LARGE SCALE GENOMIC DNA]</scope>
    <source>
        <strain evidence="4">cv. Chang Bougi</strain>
        <strain evidence="3">cv. SW 3</strain>
        <tissue evidence="1">Leaf</tissue>
    </source>
</reference>
<sequence length="247" mass="28293">MQGFLYLVDSLREGSSTTRPHVLDGANYAYWKARIIAFIKSIDSKCWKAMIAGLEHPSPKDVAGKETLKQEITWSKDKDEAAFGNSRALNAIFNGVDQNIFKWINTCLFAKEAWNILETAYEGTSKVKISKLQILSSKFEAVKLTEDETIVEFNVRVLDLANESFALSEKLTNTKQVRKVQRSLPPRFNMKVTTIEEANDILVIRLDELFDSLRTFELSLDLHLLIRESVRKRQSLPQSFLRMICLK</sequence>
<accession>A0A5A7SVY3</accession>
<evidence type="ECO:0000313" key="3">
    <source>
        <dbReference type="Proteomes" id="UP000321393"/>
    </source>
</evidence>
<organism evidence="1 3">
    <name type="scientific">Cucumis melo var. makuwa</name>
    <name type="common">Oriental melon</name>
    <dbReference type="NCBI Taxonomy" id="1194695"/>
    <lineage>
        <taxon>Eukaryota</taxon>
        <taxon>Viridiplantae</taxon>
        <taxon>Streptophyta</taxon>
        <taxon>Embryophyta</taxon>
        <taxon>Tracheophyta</taxon>
        <taxon>Spermatophyta</taxon>
        <taxon>Magnoliopsida</taxon>
        <taxon>eudicotyledons</taxon>
        <taxon>Gunneridae</taxon>
        <taxon>Pentapetalae</taxon>
        <taxon>rosids</taxon>
        <taxon>fabids</taxon>
        <taxon>Cucurbitales</taxon>
        <taxon>Cucurbitaceae</taxon>
        <taxon>Benincaseae</taxon>
        <taxon>Cucumis</taxon>
    </lineage>
</organism>
<dbReference type="PANTHER" id="PTHR35317:SF35">
    <property type="entry name" value="DUF4219 DOMAIN-CONTAINING PROTEIN"/>
    <property type="match status" value="1"/>
</dbReference>
<dbReference type="Proteomes" id="UP000321393">
    <property type="component" value="Unassembled WGS sequence"/>
</dbReference>